<dbReference type="Proteomes" id="UP000007488">
    <property type="component" value="Chromosome"/>
</dbReference>
<dbReference type="EMBL" id="CP002547">
    <property type="protein sequence ID" value="ADY55253.1"/>
    <property type="molecule type" value="Genomic_DNA"/>
</dbReference>
<proteinExistence type="predicted"/>
<reference evidence="1 2" key="1">
    <citation type="journal article" date="2011" name="Stand. Genomic Sci.">
        <title>Complete genome sequence of Syntrophobotulus glycolicus type strain (FlGlyR).</title>
        <authorList>
            <person name="Han C."/>
            <person name="Mwirichia R."/>
            <person name="Chertkov O."/>
            <person name="Held B."/>
            <person name="Lapidus A."/>
            <person name="Nolan M."/>
            <person name="Lucas S."/>
            <person name="Hammon N."/>
            <person name="Deshpande S."/>
            <person name="Cheng J.F."/>
            <person name="Tapia R."/>
            <person name="Goodwin L."/>
            <person name="Pitluck S."/>
            <person name="Huntemann M."/>
            <person name="Liolios K."/>
            <person name="Ivanova N."/>
            <person name="Pagani I."/>
            <person name="Mavromatis K."/>
            <person name="Ovchinikova G."/>
            <person name="Pati A."/>
            <person name="Chen A."/>
            <person name="Palaniappan K."/>
            <person name="Land M."/>
            <person name="Hauser L."/>
            <person name="Brambilla E.M."/>
            <person name="Rohde M."/>
            <person name="Spring S."/>
            <person name="Sikorski J."/>
            <person name="Goker M."/>
            <person name="Woyke T."/>
            <person name="Bristow J."/>
            <person name="Eisen J.A."/>
            <person name="Markowitz V."/>
            <person name="Hugenholtz P."/>
            <person name="Kyrpides N.C."/>
            <person name="Klenk H.P."/>
            <person name="Detter J.C."/>
        </authorList>
    </citation>
    <scope>NUCLEOTIDE SEQUENCE [LARGE SCALE GENOMIC DNA]</scope>
    <source>
        <strain evidence="2">DSM 8271 / FlGlyR</strain>
    </source>
</reference>
<sequence>MKLCKGCEPNSVDGPKWTLVSILTDARPSSTEAAEGERNEKECFGRESNLPQNTKWRIFKDKVIAAYAAQRDLRVFNQQSVFTIHNSIKILEKIHEEIGQANQFHHQRPLKQMIIPAAKSVRSELNSSLPFLPFPFSSLLILLFRDSIPACSVFWAVLFSGSIIVAKTGQIGVR</sequence>
<keyword evidence="2" id="KW-1185">Reference proteome</keyword>
<reference evidence="2" key="2">
    <citation type="submission" date="2011-02" db="EMBL/GenBank/DDBJ databases">
        <title>The complete genome of Syntrophobotulus glycolicus DSM 8271.</title>
        <authorList>
            <person name="Lucas S."/>
            <person name="Copeland A."/>
            <person name="Lapidus A."/>
            <person name="Bruce D."/>
            <person name="Goodwin L."/>
            <person name="Pitluck S."/>
            <person name="Kyrpides N."/>
            <person name="Mavromatis K."/>
            <person name="Pagani I."/>
            <person name="Ivanova N."/>
            <person name="Mikhailova N."/>
            <person name="Chertkov O."/>
            <person name="Held B."/>
            <person name="Detter J.C."/>
            <person name="Tapia R."/>
            <person name="Han C."/>
            <person name="Land M."/>
            <person name="Hauser L."/>
            <person name="Markowitz V."/>
            <person name="Cheng J.-F."/>
            <person name="Hugenholtz P."/>
            <person name="Woyke T."/>
            <person name="Wu D."/>
            <person name="Spring S."/>
            <person name="Schroeder M."/>
            <person name="Brambilla E."/>
            <person name="Klenk H.-P."/>
            <person name="Eisen J.A."/>
        </authorList>
    </citation>
    <scope>NUCLEOTIDE SEQUENCE [LARGE SCALE GENOMIC DNA]</scope>
    <source>
        <strain evidence="2">DSM 8271 / FlGlyR</strain>
    </source>
</reference>
<organism evidence="1 2">
    <name type="scientific">Syntrophobotulus glycolicus (strain DSM 8271 / FlGlyR)</name>
    <dbReference type="NCBI Taxonomy" id="645991"/>
    <lineage>
        <taxon>Bacteria</taxon>
        <taxon>Bacillati</taxon>
        <taxon>Bacillota</taxon>
        <taxon>Clostridia</taxon>
        <taxon>Eubacteriales</taxon>
        <taxon>Desulfitobacteriaceae</taxon>
        <taxon>Syntrophobotulus</taxon>
    </lineage>
</organism>
<accession>F0T1Y9</accession>
<protein>
    <submittedName>
        <fullName evidence="1">Uncharacterized protein</fullName>
    </submittedName>
</protein>
<name>F0T1Y9_SYNGF</name>
<gene>
    <name evidence="1" type="ordered locus">Sgly_0908</name>
</gene>
<evidence type="ECO:0000313" key="1">
    <source>
        <dbReference type="EMBL" id="ADY55253.1"/>
    </source>
</evidence>
<dbReference type="AlphaFoldDB" id="F0T1Y9"/>
<dbReference type="KEGG" id="sgy:Sgly_0908"/>
<evidence type="ECO:0000313" key="2">
    <source>
        <dbReference type="Proteomes" id="UP000007488"/>
    </source>
</evidence>
<dbReference type="HOGENOM" id="CLU_1539271_0_0_9"/>